<evidence type="ECO:0000313" key="3">
    <source>
        <dbReference type="EMBL" id="WED66091.1"/>
    </source>
</evidence>
<dbReference type="RefSeq" id="WP_330931281.1">
    <property type="nucleotide sequence ID" value="NZ_CP119075.1"/>
</dbReference>
<keyword evidence="3" id="KW-0482">Metalloprotease</keyword>
<feature type="domain" description="CAAX prenyl protease 2/Lysostaphin resistance protein A-like" evidence="2">
    <location>
        <begin position="189"/>
        <end position="275"/>
    </location>
</feature>
<dbReference type="Pfam" id="PF02517">
    <property type="entry name" value="Rce1-like"/>
    <property type="match status" value="1"/>
</dbReference>
<gene>
    <name evidence="3" type="ORF">PXH66_04425</name>
</gene>
<keyword evidence="1" id="KW-0812">Transmembrane</keyword>
<dbReference type="AlphaFoldDB" id="A0AAF0I6H3"/>
<dbReference type="InterPro" id="IPR003675">
    <property type="entry name" value="Rce1/LyrA-like_dom"/>
</dbReference>
<dbReference type="KEGG" id="slom:PXH66_04425"/>
<evidence type="ECO:0000256" key="1">
    <source>
        <dbReference type="SAM" id="Phobius"/>
    </source>
</evidence>
<dbReference type="GO" id="GO:0080120">
    <property type="term" value="P:CAAX-box protein maturation"/>
    <property type="evidence" value="ECO:0007669"/>
    <property type="project" value="UniProtKB-ARBA"/>
</dbReference>
<reference evidence="3" key="1">
    <citation type="submission" date="2023-03" db="EMBL/GenBank/DDBJ databases">
        <title>Lomoglobus Profundus gen. nov., sp. nov., a novel member of the phylum Verrucomicrobia, isolated from deep-marine sediment of South China Sea.</title>
        <authorList>
            <person name="Ahmad T."/>
            <person name="Ishaq S.E."/>
            <person name="Wang F."/>
        </authorList>
    </citation>
    <scope>NUCLEOTIDE SEQUENCE</scope>
    <source>
        <strain evidence="3">LMO-M01</strain>
    </source>
</reference>
<proteinExistence type="predicted"/>
<dbReference type="GO" id="GO:0008237">
    <property type="term" value="F:metallopeptidase activity"/>
    <property type="evidence" value="ECO:0007669"/>
    <property type="project" value="UniProtKB-KW"/>
</dbReference>
<accession>A0AAF0I6H3</accession>
<feature type="transmembrane region" description="Helical" evidence="1">
    <location>
        <begin position="144"/>
        <end position="163"/>
    </location>
</feature>
<feature type="transmembrane region" description="Helical" evidence="1">
    <location>
        <begin position="54"/>
        <end position="82"/>
    </location>
</feature>
<keyword evidence="3" id="KW-0645">Protease</keyword>
<keyword evidence="1" id="KW-0472">Membrane</keyword>
<evidence type="ECO:0000259" key="2">
    <source>
        <dbReference type="Pfam" id="PF02517"/>
    </source>
</evidence>
<feature type="transmembrane region" description="Helical" evidence="1">
    <location>
        <begin position="183"/>
        <end position="203"/>
    </location>
</feature>
<feature type="transmembrane region" description="Helical" evidence="1">
    <location>
        <begin position="263"/>
        <end position="285"/>
    </location>
</feature>
<organism evidence="3 4">
    <name type="scientific">Synoicihabitans lomoniglobus</name>
    <dbReference type="NCBI Taxonomy" id="2909285"/>
    <lineage>
        <taxon>Bacteria</taxon>
        <taxon>Pseudomonadati</taxon>
        <taxon>Verrucomicrobiota</taxon>
        <taxon>Opitutia</taxon>
        <taxon>Opitutales</taxon>
        <taxon>Opitutaceae</taxon>
        <taxon>Synoicihabitans</taxon>
    </lineage>
</organism>
<dbReference type="EMBL" id="CP119075">
    <property type="protein sequence ID" value="WED66091.1"/>
    <property type="molecule type" value="Genomic_DNA"/>
</dbReference>
<protein>
    <submittedName>
        <fullName evidence="3">CPBP family intramembrane metalloprotease</fullName>
    </submittedName>
</protein>
<feature type="transmembrane region" description="Helical" evidence="1">
    <location>
        <begin position="88"/>
        <end position="112"/>
    </location>
</feature>
<sequence length="287" mass="30357">MPAESLDLNVLLALSGQILMLLCGVGVLWRLMFSAEGRAAQRGPKPLPPWSINGAEFGMAVLAVVAGGIAGQIAAVLIAAQLTTDENVMLTIGGAGFQGGLLAGAGIAYISILKPAQRNAARGHDEPPALPGTKAVNLWIAGPYTLLAAMPVLFVVNLTWVFLLESLGLSVEKQELVNIFAETDSPIVLIGMSFLAVVVAPLVEEVIFRAGLFRFLRTRLPRWAAFVLPAAIFGSLHGNLVAFMPLFMLGIVFAVAYERTGRISVPILAHALFNLNTILLLLAGVEV</sequence>
<dbReference type="Proteomes" id="UP001218638">
    <property type="component" value="Chromosome"/>
</dbReference>
<feature type="transmembrane region" description="Helical" evidence="1">
    <location>
        <begin position="224"/>
        <end position="257"/>
    </location>
</feature>
<name>A0AAF0I6H3_9BACT</name>
<feature type="transmembrane region" description="Helical" evidence="1">
    <location>
        <begin position="12"/>
        <end position="33"/>
    </location>
</feature>
<dbReference type="PANTHER" id="PTHR36435">
    <property type="entry name" value="SLR1288 PROTEIN"/>
    <property type="match status" value="1"/>
</dbReference>
<keyword evidence="4" id="KW-1185">Reference proteome</keyword>
<evidence type="ECO:0000313" key="4">
    <source>
        <dbReference type="Proteomes" id="UP001218638"/>
    </source>
</evidence>
<dbReference type="GO" id="GO:0004175">
    <property type="term" value="F:endopeptidase activity"/>
    <property type="evidence" value="ECO:0007669"/>
    <property type="project" value="UniProtKB-ARBA"/>
</dbReference>
<keyword evidence="3" id="KW-0378">Hydrolase</keyword>
<dbReference type="InterPro" id="IPR052710">
    <property type="entry name" value="CAAX_protease"/>
</dbReference>
<dbReference type="PANTHER" id="PTHR36435:SF1">
    <property type="entry name" value="CAAX AMINO TERMINAL PROTEASE FAMILY PROTEIN"/>
    <property type="match status" value="1"/>
</dbReference>
<keyword evidence="1" id="KW-1133">Transmembrane helix</keyword>